<evidence type="ECO:0000313" key="9">
    <source>
        <dbReference type="Proteomes" id="UP000294919"/>
    </source>
</evidence>
<feature type="transmembrane region" description="Helical" evidence="7">
    <location>
        <begin position="191"/>
        <end position="210"/>
    </location>
</feature>
<dbReference type="PANTHER" id="PTHR42865:SF7">
    <property type="entry name" value="PROTON_GLUTAMATE-ASPARTATE SYMPORTER"/>
    <property type="match status" value="1"/>
</dbReference>
<keyword evidence="3" id="KW-1003">Cell membrane</keyword>
<dbReference type="SUPFAM" id="SSF118215">
    <property type="entry name" value="Proton glutamate symport protein"/>
    <property type="match status" value="1"/>
</dbReference>
<evidence type="ECO:0000256" key="1">
    <source>
        <dbReference type="ARBA" id="ARBA00004651"/>
    </source>
</evidence>
<feature type="transmembrane region" description="Helical" evidence="7">
    <location>
        <begin position="301"/>
        <end position="322"/>
    </location>
</feature>
<dbReference type="GO" id="GO:0015293">
    <property type="term" value="F:symporter activity"/>
    <property type="evidence" value="ECO:0007669"/>
    <property type="project" value="UniProtKB-KW"/>
</dbReference>
<dbReference type="Gene3D" id="1.10.3860.10">
    <property type="entry name" value="Sodium:dicarboxylate symporter"/>
    <property type="match status" value="1"/>
</dbReference>
<accession>A0A4R2KBB1</accession>
<gene>
    <name evidence="8" type="ORF">EV214_12455</name>
</gene>
<evidence type="ECO:0000256" key="6">
    <source>
        <dbReference type="ARBA" id="ARBA00023136"/>
    </source>
</evidence>
<dbReference type="GO" id="GO:0005886">
    <property type="term" value="C:plasma membrane"/>
    <property type="evidence" value="ECO:0007669"/>
    <property type="project" value="UniProtKB-SubCell"/>
</dbReference>
<dbReference type="Proteomes" id="UP000294919">
    <property type="component" value="Unassembled WGS sequence"/>
</dbReference>
<evidence type="ECO:0000313" key="8">
    <source>
        <dbReference type="EMBL" id="TCO70753.1"/>
    </source>
</evidence>
<evidence type="ECO:0000256" key="2">
    <source>
        <dbReference type="ARBA" id="ARBA00022448"/>
    </source>
</evidence>
<feature type="transmembrane region" description="Helical" evidence="7">
    <location>
        <begin position="230"/>
        <end position="249"/>
    </location>
</feature>
<comment type="subcellular location">
    <subcellularLocation>
        <location evidence="1">Cell membrane</location>
        <topology evidence="1">Multi-pass membrane protein</topology>
    </subcellularLocation>
</comment>
<dbReference type="PANTHER" id="PTHR42865">
    <property type="entry name" value="PROTON/GLUTAMATE-ASPARTATE SYMPORTER"/>
    <property type="match status" value="1"/>
</dbReference>
<protein>
    <submittedName>
        <fullName evidence="8">Na+/H+-dicarboxylate symporter</fullName>
    </submittedName>
</protein>
<sequence length="427" mass="45783">MKKFELKLFHKIFIGLILGAGLGFVFSIMGGEENVLVAKFVPILSFMGDLFLKLIRMVVVPLVFFSIISGVANLGDIRKLRSIGIKSILFFLGTAFCAVTIGLVLAHIIQPGAGIQLGEAASSVEVKELPGIADTILNFFPKNPIESMANGEMLHIISFSVFIGAALLMMGKRGEELISLIDSVSEVMFKITDIVVKVTPYGVFGLMAKATTKFGLKIFGPISKFILTDYLASMIHIALIYTLVLVIFGKVNPMKFYKKAFQTWLVAFSTCSSMATLPVTMRIADEELGIPKENASFVLPLGATANMNGTSIYFGIIVLFAAQIYGIELGFKMQALLVLQATLLSVGCAAVPQVGLLISIALLTSMGLPLDGIALVAGIYRIVDQAHTSTNALGDLVVATAVAGMEGDLDREKFENGGMFEKVSKAA</sequence>
<comment type="caution">
    <text evidence="8">The sequence shown here is derived from an EMBL/GenBank/DDBJ whole genome shotgun (WGS) entry which is preliminary data.</text>
</comment>
<dbReference type="GO" id="GO:0006835">
    <property type="term" value="P:dicarboxylic acid transport"/>
    <property type="evidence" value="ECO:0007669"/>
    <property type="project" value="TreeGrafter"/>
</dbReference>
<dbReference type="PRINTS" id="PR00173">
    <property type="entry name" value="EDTRNSPORT"/>
</dbReference>
<organism evidence="8 9">
    <name type="scientific">Marinisporobacter balticus</name>
    <dbReference type="NCBI Taxonomy" id="2018667"/>
    <lineage>
        <taxon>Bacteria</taxon>
        <taxon>Bacillati</taxon>
        <taxon>Bacillota</taxon>
        <taxon>Clostridia</taxon>
        <taxon>Peptostreptococcales</taxon>
        <taxon>Thermotaleaceae</taxon>
        <taxon>Marinisporobacter</taxon>
    </lineage>
</organism>
<keyword evidence="2" id="KW-0813">Transport</keyword>
<feature type="transmembrane region" description="Helical" evidence="7">
    <location>
        <begin position="87"/>
        <end position="109"/>
    </location>
</feature>
<evidence type="ECO:0000256" key="5">
    <source>
        <dbReference type="ARBA" id="ARBA00022989"/>
    </source>
</evidence>
<feature type="transmembrane region" description="Helical" evidence="7">
    <location>
        <begin position="12"/>
        <end position="30"/>
    </location>
</feature>
<feature type="transmembrane region" description="Helical" evidence="7">
    <location>
        <begin position="261"/>
        <end position="281"/>
    </location>
</feature>
<feature type="transmembrane region" description="Helical" evidence="7">
    <location>
        <begin position="153"/>
        <end position="170"/>
    </location>
</feature>
<name>A0A4R2KBB1_9FIRM</name>
<dbReference type="Pfam" id="PF00375">
    <property type="entry name" value="SDF"/>
    <property type="match status" value="1"/>
</dbReference>
<evidence type="ECO:0000256" key="4">
    <source>
        <dbReference type="ARBA" id="ARBA00022692"/>
    </source>
</evidence>
<evidence type="ECO:0000256" key="7">
    <source>
        <dbReference type="SAM" id="Phobius"/>
    </source>
</evidence>
<keyword evidence="4 7" id="KW-0812">Transmembrane</keyword>
<reference evidence="8 9" key="1">
    <citation type="submission" date="2019-03" db="EMBL/GenBank/DDBJ databases">
        <title>Genomic Encyclopedia of Type Strains, Phase IV (KMG-IV): sequencing the most valuable type-strain genomes for metagenomic binning, comparative biology and taxonomic classification.</title>
        <authorList>
            <person name="Goeker M."/>
        </authorList>
    </citation>
    <scope>NUCLEOTIDE SEQUENCE [LARGE SCALE GENOMIC DNA]</scope>
    <source>
        <strain evidence="8 9">DSM 102940</strain>
    </source>
</reference>
<dbReference type="OrthoDB" id="9768885at2"/>
<dbReference type="RefSeq" id="WP_132246920.1">
    <property type="nucleotide sequence ID" value="NZ_SLWV01000024.1"/>
</dbReference>
<feature type="transmembrane region" description="Helical" evidence="7">
    <location>
        <begin position="50"/>
        <end position="75"/>
    </location>
</feature>
<keyword evidence="9" id="KW-1185">Reference proteome</keyword>
<keyword evidence="5 7" id="KW-1133">Transmembrane helix</keyword>
<keyword evidence="6 7" id="KW-0472">Membrane</keyword>
<evidence type="ECO:0000256" key="3">
    <source>
        <dbReference type="ARBA" id="ARBA00022475"/>
    </source>
</evidence>
<dbReference type="AlphaFoldDB" id="A0A4R2KBB1"/>
<dbReference type="EMBL" id="SLWV01000024">
    <property type="protein sequence ID" value="TCO70753.1"/>
    <property type="molecule type" value="Genomic_DNA"/>
</dbReference>
<proteinExistence type="predicted"/>
<dbReference type="InterPro" id="IPR036458">
    <property type="entry name" value="Na:dicarbo_symporter_sf"/>
</dbReference>
<dbReference type="InterPro" id="IPR001991">
    <property type="entry name" value="Na-dicarboxylate_symporter"/>
</dbReference>